<protein>
    <recommendedName>
        <fullName evidence="4">Reverse transcriptase Ty1/copia-type domain-containing protein</fullName>
    </recommendedName>
</protein>
<reference evidence="2" key="1">
    <citation type="journal article" date="2023" name="Mol. Plant Microbe Interact.">
        <title>Elucidating the Obligate Nature and Biological Capacity of an Invasive Fungal Corn Pathogen.</title>
        <authorList>
            <person name="MacCready J.S."/>
            <person name="Roggenkamp E.M."/>
            <person name="Gdanetz K."/>
            <person name="Chilvers M.I."/>
        </authorList>
    </citation>
    <scope>NUCLEOTIDE SEQUENCE</scope>
    <source>
        <strain evidence="2">PM02</strain>
    </source>
</reference>
<comment type="caution">
    <text evidence="2">The sequence shown here is derived from an EMBL/GenBank/DDBJ whole genome shotgun (WGS) entry which is preliminary data.</text>
</comment>
<accession>A0AAD9HXK6</accession>
<dbReference type="CDD" id="cd09272">
    <property type="entry name" value="RNase_HI_RT_Ty1"/>
    <property type="match status" value="1"/>
</dbReference>
<feature type="region of interest" description="Disordered" evidence="1">
    <location>
        <begin position="238"/>
        <end position="260"/>
    </location>
</feature>
<keyword evidence="3" id="KW-1185">Reference proteome</keyword>
<sequence length="685" mass="76164">MSSGSPDAATDGLPATPSYLSLSAEDKQRALADALRSLDLPRFKELCDEGPSPSPPSTHFFVWLRYYFSQPDTFSFYRLQEPLADLLKQYGNLSARLEVVFNVLSHGDEDEQLVRSWATQSLYEAVFDPDLLHNVDDGKALVDIALLYFIPPFFHEKIVPYVIENLMNRKTLTHVPGAGFRTEVWAAGFLSRVCEKGFTRLFHNHPAKDTFVAVADPFLHFDRLCMYLRFDDPPAAPAPTPAPADPAGPPPPPPGRPLPMQPQDLAELFCNLVNHELYPQLGRLIALLAGEMQNVPGVAELRLFWLPFLHALLAMLRKSFIPLPVKQYRPVFRAILEVYAAKFVNDPAAIRVEVLRFDQYKLRELLGPGFVSLRRMAGLSGDLEAVTGHQQHAYPDPSTDPTVDPLWAVAAAASQVSAEETNGRAAAASSSYHGGHRTQDAKLEPGDGFVLRVFYNAKTCYFIVTYIDNCLFIGPDIGYITDLKKRLNKVYAIEDSGPAAYFLGLSRSLKRPTKSHLNAAKNLFKYLNSTKDYSICFSYKGNIVPDLGPKLGNSSNTTTKLSRDFYSKEGPRPLTTTPTTIVDSRNGKGSSRTSIINSSLVPIGFSDSDFTGDKAPSKSTYGYLYKLAGRPISWKTKRATTIALSTLEAETDGLIEAIREVQWILGLFSELYRPIDYPITLYRDN</sequence>
<evidence type="ECO:0000313" key="2">
    <source>
        <dbReference type="EMBL" id="KAK2067271.1"/>
    </source>
</evidence>
<name>A0AAD9HXK6_9PEZI</name>
<organism evidence="2 3">
    <name type="scientific">Phyllachora maydis</name>
    <dbReference type="NCBI Taxonomy" id="1825666"/>
    <lineage>
        <taxon>Eukaryota</taxon>
        <taxon>Fungi</taxon>
        <taxon>Dikarya</taxon>
        <taxon>Ascomycota</taxon>
        <taxon>Pezizomycotina</taxon>
        <taxon>Sordariomycetes</taxon>
        <taxon>Sordariomycetidae</taxon>
        <taxon>Phyllachorales</taxon>
        <taxon>Phyllachoraceae</taxon>
        <taxon>Phyllachora</taxon>
    </lineage>
</organism>
<proteinExistence type="predicted"/>
<dbReference type="EMBL" id="JAQQPM010000001">
    <property type="protein sequence ID" value="KAK2067271.1"/>
    <property type="molecule type" value="Genomic_DNA"/>
</dbReference>
<dbReference type="Proteomes" id="UP001217918">
    <property type="component" value="Unassembled WGS sequence"/>
</dbReference>
<gene>
    <name evidence="2" type="ORF">P8C59_001027</name>
</gene>
<evidence type="ECO:0000256" key="1">
    <source>
        <dbReference type="SAM" id="MobiDB-lite"/>
    </source>
</evidence>
<dbReference type="PANTHER" id="PTHR11439">
    <property type="entry name" value="GAG-POL-RELATED RETROTRANSPOSON"/>
    <property type="match status" value="1"/>
</dbReference>
<evidence type="ECO:0000313" key="3">
    <source>
        <dbReference type="Proteomes" id="UP001217918"/>
    </source>
</evidence>
<evidence type="ECO:0008006" key="4">
    <source>
        <dbReference type="Google" id="ProtNLM"/>
    </source>
</evidence>
<dbReference type="PANTHER" id="PTHR11439:SF483">
    <property type="entry name" value="PEPTIDE SYNTHASE GLIP-LIKE, PUTATIVE (AFU_ORTHOLOGUE AFUA_3G12920)-RELATED"/>
    <property type="match status" value="1"/>
</dbReference>
<dbReference type="AlphaFoldDB" id="A0AAD9HXK6"/>